<name>A0A0J1HH54_9GAMM</name>
<dbReference type="AlphaFoldDB" id="A0A0J1HH54"/>
<protein>
    <submittedName>
        <fullName evidence="2">Glycosyl transferase family 2</fullName>
    </submittedName>
</protein>
<evidence type="ECO:0000259" key="1">
    <source>
        <dbReference type="Pfam" id="PF00535"/>
    </source>
</evidence>
<proteinExistence type="predicted"/>
<reference evidence="2 3" key="1">
    <citation type="submission" date="2015-05" db="EMBL/GenBank/DDBJ databases">
        <title>Photobacterium galathea sp. nov.</title>
        <authorList>
            <person name="Machado H."/>
            <person name="Gram L."/>
        </authorList>
    </citation>
    <scope>NUCLEOTIDE SEQUENCE [LARGE SCALE GENOMIC DNA]</scope>
    <source>
        <strain evidence="2 3">DSM 22954</strain>
    </source>
</reference>
<evidence type="ECO:0000313" key="2">
    <source>
        <dbReference type="EMBL" id="KLV10945.1"/>
    </source>
</evidence>
<dbReference type="Proteomes" id="UP000035909">
    <property type="component" value="Unassembled WGS sequence"/>
</dbReference>
<dbReference type="OrthoDB" id="9802649at2"/>
<dbReference type="InterPro" id="IPR001173">
    <property type="entry name" value="Glyco_trans_2-like"/>
</dbReference>
<dbReference type="PANTHER" id="PTHR22916">
    <property type="entry name" value="GLYCOSYLTRANSFERASE"/>
    <property type="match status" value="1"/>
</dbReference>
<dbReference type="CDD" id="cd00761">
    <property type="entry name" value="Glyco_tranf_GTA_type"/>
    <property type="match status" value="1"/>
</dbReference>
<keyword evidence="3" id="KW-1185">Reference proteome</keyword>
<dbReference type="PATRIC" id="fig|320778.3.peg.707"/>
<sequence length="248" mass="28845">MLISIITATYNSIDFIDRTYQSILDQSYTNWEWLITDDCSFDGTYEKLLLLAEKDCRIKVFKNEVNSGAAVSRNKSISSAKGRYLAFIDSDDVWHPKKLELQIDFMSDEVVFSFTPYQIISENDTFLGKVVDKDNVSFVGYKDMLKKEATLGCSTVMLDLERFSNLQMPNLRTGQDYACWLMLLRQGNKAYCLNEVLTSYRITAGSISRNKLKKAKRQWQIYREVEGLDYINSFHNFVYYALRAVFRK</sequence>
<organism evidence="2 3">
    <name type="scientific">Photobacterium ganghwense</name>
    <dbReference type="NCBI Taxonomy" id="320778"/>
    <lineage>
        <taxon>Bacteria</taxon>
        <taxon>Pseudomonadati</taxon>
        <taxon>Pseudomonadota</taxon>
        <taxon>Gammaproteobacteria</taxon>
        <taxon>Vibrionales</taxon>
        <taxon>Vibrionaceae</taxon>
        <taxon>Photobacterium</taxon>
    </lineage>
</organism>
<dbReference type="InterPro" id="IPR029044">
    <property type="entry name" value="Nucleotide-diphossugar_trans"/>
</dbReference>
<dbReference type="PANTHER" id="PTHR22916:SF3">
    <property type="entry name" value="UDP-GLCNAC:BETAGAL BETA-1,3-N-ACETYLGLUCOSAMINYLTRANSFERASE-LIKE PROTEIN 1"/>
    <property type="match status" value="1"/>
</dbReference>
<dbReference type="RefSeq" id="WP_047883782.1">
    <property type="nucleotide sequence ID" value="NZ_CP071325.1"/>
</dbReference>
<feature type="domain" description="Glycosyltransferase 2-like" evidence="1">
    <location>
        <begin position="4"/>
        <end position="123"/>
    </location>
</feature>
<dbReference type="Pfam" id="PF00535">
    <property type="entry name" value="Glycos_transf_2"/>
    <property type="match status" value="1"/>
</dbReference>
<dbReference type="Gene3D" id="3.90.550.10">
    <property type="entry name" value="Spore Coat Polysaccharide Biosynthesis Protein SpsA, Chain A"/>
    <property type="match status" value="1"/>
</dbReference>
<dbReference type="EMBL" id="LDOU01000004">
    <property type="protein sequence ID" value="KLV10945.1"/>
    <property type="molecule type" value="Genomic_DNA"/>
</dbReference>
<comment type="caution">
    <text evidence="2">The sequence shown here is derived from an EMBL/GenBank/DDBJ whole genome shotgun (WGS) entry which is preliminary data.</text>
</comment>
<dbReference type="STRING" id="320778.ABT57_03290"/>
<dbReference type="GO" id="GO:0016758">
    <property type="term" value="F:hexosyltransferase activity"/>
    <property type="evidence" value="ECO:0007669"/>
    <property type="project" value="UniProtKB-ARBA"/>
</dbReference>
<gene>
    <name evidence="2" type="ORF">ABT57_03290</name>
</gene>
<accession>A0A0J1HH54</accession>
<keyword evidence="2" id="KW-0808">Transferase</keyword>
<dbReference type="SUPFAM" id="SSF53448">
    <property type="entry name" value="Nucleotide-diphospho-sugar transferases"/>
    <property type="match status" value="1"/>
</dbReference>
<evidence type="ECO:0000313" key="3">
    <source>
        <dbReference type="Proteomes" id="UP000035909"/>
    </source>
</evidence>